<sequence length="323" mass="36978">MNLKDTTIAKMNELGSQRIPFLFIIDFEEQNSFISPLAEIDKNQVQYDFNHITNTTSCPVKIKPELSAYPISYQEYLTQFEIVKDNIQKGNSYLLNLTIQTPIELNCSLEEIFHSVSAKYKLLVKGKFTCFSPEIFVKIKDNRIYSFPMKGTIDANLLHAKEILLNDAKENAEHYTIVDLIRNDLNIVAKRVKVDRFKYLDKIHTSKGSILQMSSQISGDLNENWHQHIGDLFQKILPAGSITGSPKEKTIEIINQAESYNRNFYTGIAGIYDGENLDSGVLIRFIEKQGDNFYYKSGGGITYASDPRKEYEELLQKIYIPVS</sequence>
<evidence type="ECO:0000259" key="1">
    <source>
        <dbReference type="Pfam" id="PF00425"/>
    </source>
</evidence>
<dbReference type="Gene3D" id="3.60.120.10">
    <property type="entry name" value="Anthranilate synthase"/>
    <property type="match status" value="1"/>
</dbReference>
<dbReference type="GO" id="GO:0046820">
    <property type="term" value="F:4-amino-4-deoxychorismate synthase activity"/>
    <property type="evidence" value="ECO:0007669"/>
    <property type="project" value="UniProtKB-EC"/>
</dbReference>
<keyword evidence="2" id="KW-0808">Transferase</keyword>
<dbReference type="Proteomes" id="UP000438760">
    <property type="component" value="Unassembled WGS sequence"/>
</dbReference>
<dbReference type="OrthoDB" id="9803598at2"/>
<dbReference type="PANTHER" id="PTHR11236">
    <property type="entry name" value="AMINOBENZOATE/ANTHRANILATE SYNTHASE"/>
    <property type="match status" value="1"/>
</dbReference>
<feature type="domain" description="Chorismate-utilising enzyme C-terminal" evidence="1">
    <location>
        <begin position="73"/>
        <end position="317"/>
    </location>
</feature>
<evidence type="ECO:0000313" key="2">
    <source>
        <dbReference type="EMBL" id="MTG98746.1"/>
    </source>
</evidence>
<dbReference type="SUPFAM" id="SSF56322">
    <property type="entry name" value="ADC synthase"/>
    <property type="match status" value="1"/>
</dbReference>
<protein>
    <submittedName>
        <fullName evidence="2">Aminodeoxychorismate synthase component I</fullName>
        <ecNumber evidence="2">2.6.1.85</ecNumber>
    </submittedName>
</protein>
<dbReference type="GO" id="GO:0000162">
    <property type="term" value="P:L-tryptophan biosynthetic process"/>
    <property type="evidence" value="ECO:0007669"/>
    <property type="project" value="TreeGrafter"/>
</dbReference>
<dbReference type="PANTHER" id="PTHR11236:SF50">
    <property type="entry name" value="AMINODEOXYCHORISMATE SYNTHASE COMPONENT 1"/>
    <property type="match status" value="1"/>
</dbReference>
<accession>A0A6I3LMM3</accession>
<dbReference type="InterPro" id="IPR019999">
    <property type="entry name" value="Anth_synth_I-like"/>
</dbReference>
<dbReference type="AlphaFoldDB" id="A0A6I3LMM3"/>
<organism evidence="2 3">
    <name type="scientific">Myroides albus</name>
    <dbReference type="NCBI Taxonomy" id="2562892"/>
    <lineage>
        <taxon>Bacteria</taxon>
        <taxon>Pseudomonadati</taxon>
        <taxon>Bacteroidota</taxon>
        <taxon>Flavobacteriia</taxon>
        <taxon>Flavobacteriales</taxon>
        <taxon>Flavobacteriaceae</taxon>
        <taxon>Myroides</taxon>
    </lineage>
</organism>
<keyword evidence="2" id="KW-0032">Aminotransferase</keyword>
<gene>
    <name evidence="2" type="ORF">GJV76_11500</name>
</gene>
<dbReference type="PRINTS" id="PR00095">
    <property type="entry name" value="ANTSNTHASEI"/>
</dbReference>
<proteinExistence type="predicted"/>
<dbReference type="NCBIfam" id="NF005486">
    <property type="entry name" value="PRK07093.1"/>
    <property type="match status" value="1"/>
</dbReference>
<keyword evidence="3" id="KW-1185">Reference proteome</keyword>
<dbReference type="Pfam" id="PF00425">
    <property type="entry name" value="Chorismate_bind"/>
    <property type="match status" value="1"/>
</dbReference>
<dbReference type="EC" id="2.6.1.85" evidence="2"/>
<name>A0A6I3LMM3_9FLAO</name>
<evidence type="ECO:0000313" key="3">
    <source>
        <dbReference type="Proteomes" id="UP000438760"/>
    </source>
</evidence>
<dbReference type="RefSeq" id="WP_155092768.1">
    <property type="nucleotide sequence ID" value="NZ_CP102754.1"/>
</dbReference>
<dbReference type="EMBL" id="WMJX01000028">
    <property type="protein sequence ID" value="MTG98746.1"/>
    <property type="molecule type" value="Genomic_DNA"/>
</dbReference>
<reference evidence="2 3" key="1">
    <citation type="submission" date="2019-11" db="EMBL/GenBank/DDBJ databases">
        <title>Genome of Strain BIT-d1.</title>
        <authorList>
            <person name="Yang Y."/>
        </authorList>
    </citation>
    <scope>NUCLEOTIDE SEQUENCE [LARGE SCALE GENOMIC DNA]</scope>
    <source>
        <strain evidence="2 3">BIT-d1</strain>
    </source>
</reference>
<dbReference type="InterPro" id="IPR005801">
    <property type="entry name" value="ADC_synthase"/>
</dbReference>
<comment type="caution">
    <text evidence="2">The sequence shown here is derived from an EMBL/GenBank/DDBJ whole genome shotgun (WGS) entry which is preliminary data.</text>
</comment>
<dbReference type="InterPro" id="IPR015890">
    <property type="entry name" value="Chorismate_C"/>
</dbReference>